<evidence type="ECO:0000256" key="1">
    <source>
        <dbReference type="SAM" id="Coils"/>
    </source>
</evidence>
<evidence type="ECO:0000313" key="4">
    <source>
        <dbReference type="EMBL" id="CAI0391127.1"/>
    </source>
</evidence>
<proteinExistence type="predicted"/>
<feature type="compositionally biased region" description="Gly residues" evidence="2">
    <location>
        <begin position="244"/>
        <end position="253"/>
    </location>
</feature>
<feature type="region of interest" description="Disordered" evidence="2">
    <location>
        <begin position="112"/>
        <end position="135"/>
    </location>
</feature>
<evidence type="ECO:0000256" key="2">
    <source>
        <dbReference type="SAM" id="MobiDB-lite"/>
    </source>
</evidence>
<evidence type="ECO:0000259" key="3">
    <source>
        <dbReference type="Pfam" id="PF23596"/>
    </source>
</evidence>
<evidence type="ECO:0000313" key="5">
    <source>
        <dbReference type="Proteomes" id="UP001154282"/>
    </source>
</evidence>
<sequence length="253" mass="27744">MLDFAMADEEEAIAAAALVSELSFPVVLFDGEQEINVGRVVLLPSMNFKAFQSIISDRIGLSPNQFSVHVADRHRRGFQIPVTGKTNFSAITRNKGYFFLVLLKRSRRERRRRSPAAAAVRKTAESHHRFDPPPGNVMLLRRGGGGYGFASELELGLAGYERRVRELQVEKERYLMNMGFVSSGQGLESLSLDSGERSPESEGVVCGECSRGGEPEFHWCVHDPVTVGFRSPAGPIARPSRESGGAGIGYGMV</sequence>
<feature type="compositionally biased region" description="Basic and acidic residues" evidence="2">
    <location>
        <begin position="122"/>
        <end position="131"/>
    </location>
</feature>
<feature type="coiled-coil region" evidence="1">
    <location>
        <begin position="150"/>
        <end position="177"/>
    </location>
</feature>
<dbReference type="PANTHER" id="PTHR36351:SF1">
    <property type="entry name" value="EMBRYO SAC DEVELOPMENT ARREST 12"/>
    <property type="match status" value="1"/>
</dbReference>
<dbReference type="Pfam" id="PF23596">
    <property type="entry name" value="DUF7138"/>
    <property type="match status" value="1"/>
</dbReference>
<organism evidence="4 5">
    <name type="scientific">Linum tenue</name>
    <dbReference type="NCBI Taxonomy" id="586396"/>
    <lineage>
        <taxon>Eukaryota</taxon>
        <taxon>Viridiplantae</taxon>
        <taxon>Streptophyta</taxon>
        <taxon>Embryophyta</taxon>
        <taxon>Tracheophyta</taxon>
        <taxon>Spermatophyta</taxon>
        <taxon>Magnoliopsida</taxon>
        <taxon>eudicotyledons</taxon>
        <taxon>Gunneridae</taxon>
        <taxon>Pentapetalae</taxon>
        <taxon>rosids</taxon>
        <taxon>fabids</taxon>
        <taxon>Malpighiales</taxon>
        <taxon>Linaceae</taxon>
        <taxon>Linum</taxon>
    </lineage>
</organism>
<dbReference type="Proteomes" id="UP001154282">
    <property type="component" value="Unassembled WGS sequence"/>
</dbReference>
<dbReference type="AlphaFoldDB" id="A0AAV0I0L8"/>
<dbReference type="PANTHER" id="PTHR36351">
    <property type="entry name" value="EMBRYO SAC DEVELOPMENT ARREST 12"/>
    <property type="match status" value="1"/>
</dbReference>
<protein>
    <recommendedName>
        <fullName evidence="3">DUF7138 domain-containing protein</fullName>
    </recommendedName>
</protein>
<dbReference type="EMBL" id="CAMGYJ010000003">
    <property type="protein sequence ID" value="CAI0391127.1"/>
    <property type="molecule type" value="Genomic_DNA"/>
</dbReference>
<accession>A0AAV0I0L8</accession>
<comment type="caution">
    <text evidence="4">The sequence shown here is derived from an EMBL/GenBank/DDBJ whole genome shotgun (WGS) entry which is preliminary data.</text>
</comment>
<keyword evidence="1" id="KW-0175">Coiled coil</keyword>
<feature type="region of interest" description="Disordered" evidence="2">
    <location>
        <begin position="232"/>
        <end position="253"/>
    </location>
</feature>
<feature type="domain" description="DUF7138" evidence="3">
    <location>
        <begin position="22"/>
        <end position="101"/>
    </location>
</feature>
<keyword evidence="5" id="KW-1185">Reference proteome</keyword>
<gene>
    <name evidence="4" type="ORF">LITE_LOCUS7021</name>
</gene>
<name>A0AAV0I0L8_9ROSI</name>
<dbReference type="InterPro" id="IPR055562">
    <property type="entry name" value="DUF7138"/>
</dbReference>
<reference evidence="4" key="1">
    <citation type="submission" date="2022-08" db="EMBL/GenBank/DDBJ databases">
        <authorList>
            <person name="Gutierrez-Valencia J."/>
        </authorList>
    </citation>
    <scope>NUCLEOTIDE SEQUENCE</scope>
</reference>